<name>A0A834Y243_APHGI</name>
<feature type="region of interest" description="Disordered" evidence="1">
    <location>
        <begin position="154"/>
        <end position="173"/>
    </location>
</feature>
<sequence>MHEWSACHRPESYWRSFVSYLINSTNDEQINKYLTTINSSFLKNCEDIYRLCVNASNHAAHDKILLHQIGRVDILESLKFDGTNITIDFEKIQSKLLNKFPYSTKFQQNQMSSKIESLMQSEFNNIFRLMQNDFPFASQAVIKEIAYNTLLLDNESQSPPPPPPLTPISSPSTMNTAGAYNYYTTGDSSINNSWSQQSYQPNCNNYVNTNYPRNGYTQVDNNSQQNGYVNPSTSGYVQINPK</sequence>
<evidence type="ECO:0000313" key="2">
    <source>
        <dbReference type="EMBL" id="KAF7997858.1"/>
    </source>
</evidence>
<keyword evidence="3" id="KW-1185">Reference proteome</keyword>
<organism evidence="2 3">
    <name type="scientific">Aphidius gifuensis</name>
    <name type="common">Parasitoid wasp</name>
    <dbReference type="NCBI Taxonomy" id="684658"/>
    <lineage>
        <taxon>Eukaryota</taxon>
        <taxon>Metazoa</taxon>
        <taxon>Ecdysozoa</taxon>
        <taxon>Arthropoda</taxon>
        <taxon>Hexapoda</taxon>
        <taxon>Insecta</taxon>
        <taxon>Pterygota</taxon>
        <taxon>Neoptera</taxon>
        <taxon>Endopterygota</taxon>
        <taxon>Hymenoptera</taxon>
        <taxon>Apocrita</taxon>
        <taxon>Ichneumonoidea</taxon>
        <taxon>Braconidae</taxon>
        <taxon>Aphidiinae</taxon>
        <taxon>Aphidius</taxon>
    </lineage>
</organism>
<comment type="caution">
    <text evidence="2">The sequence shown here is derived from an EMBL/GenBank/DDBJ whole genome shotgun (WGS) entry which is preliminary data.</text>
</comment>
<feature type="region of interest" description="Disordered" evidence="1">
    <location>
        <begin position="221"/>
        <end position="242"/>
    </location>
</feature>
<reference evidence="2 3" key="1">
    <citation type="submission" date="2020-08" db="EMBL/GenBank/DDBJ databases">
        <title>Aphidius gifuensis genome sequencing and assembly.</title>
        <authorList>
            <person name="Du Z."/>
        </authorList>
    </citation>
    <scope>NUCLEOTIDE SEQUENCE [LARGE SCALE GENOMIC DNA]</scope>
    <source>
        <strain evidence="2">YNYX2018</strain>
        <tissue evidence="2">Adults</tissue>
    </source>
</reference>
<dbReference type="Proteomes" id="UP000639338">
    <property type="component" value="Unassembled WGS sequence"/>
</dbReference>
<accession>A0A834Y243</accession>
<gene>
    <name evidence="2" type="ORF">HCN44_009256</name>
</gene>
<proteinExistence type="predicted"/>
<protein>
    <submittedName>
        <fullName evidence="2">Uncharacterized protein</fullName>
    </submittedName>
</protein>
<dbReference type="AlphaFoldDB" id="A0A834Y243"/>
<evidence type="ECO:0000313" key="3">
    <source>
        <dbReference type="Proteomes" id="UP000639338"/>
    </source>
</evidence>
<evidence type="ECO:0000256" key="1">
    <source>
        <dbReference type="SAM" id="MobiDB-lite"/>
    </source>
</evidence>
<dbReference type="EMBL" id="JACMRX010000001">
    <property type="protein sequence ID" value="KAF7997858.1"/>
    <property type="molecule type" value="Genomic_DNA"/>
</dbReference>